<dbReference type="NCBIfam" id="TIGR00154">
    <property type="entry name" value="ispE"/>
    <property type="match status" value="1"/>
</dbReference>
<evidence type="ECO:0000313" key="12">
    <source>
        <dbReference type="EMBL" id="TVM18378.1"/>
    </source>
</evidence>
<gene>
    <name evidence="9 12" type="primary">ispE</name>
    <name evidence="12" type="ORF">DPQ33_06410</name>
</gene>
<dbReference type="InterPro" id="IPR036554">
    <property type="entry name" value="GHMP_kinase_C_sf"/>
</dbReference>
<evidence type="ECO:0000256" key="7">
    <source>
        <dbReference type="ARBA" id="ARBA00022840"/>
    </source>
</evidence>
<dbReference type="GO" id="GO:0019288">
    <property type="term" value="P:isopentenyl diphosphate biosynthetic process, methylerythritol 4-phosphate pathway"/>
    <property type="evidence" value="ECO:0007669"/>
    <property type="project" value="UniProtKB-UniRule"/>
</dbReference>
<dbReference type="Pfam" id="PF00288">
    <property type="entry name" value="GHMP_kinases_N"/>
    <property type="match status" value="1"/>
</dbReference>
<organism evidence="12 13">
    <name type="scientific">Oceanidesulfovibrio indonesiensis</name>
    <dbReference type="NCBI Taxonomy" id="54767"/>
    <lineage>
        <taxon>Bacteria</taxon>
        <taxon>Pseudomonadati</taxon>
        <taxon>Thermodesulfobacteriota</taxon>
        <taxon>Desulfovibrionia</taxon>
        <taxon>Desulfovibrionales</taxon>
        <taxon>Desulfovibrionaceae</taxon>
        <taxon>Oceanidesulfovibrio</taxon>
    </lineage>
</organism>
<dbReference type="UniPathway" id="UPA00056">
    <property type="reaction ID" value="UER00094"/>
</dbReference>
<keyword evidence="4 9" id="KW-0808">Transferase</keyword>
<keyword evidence="9" id="KW-0414">Isoprene biosynthesis</keyword>
<proteinExistence type="inferred from homology"/>
<reference evidence="12 13" key="1">
    <citation type="submission" date="2018-06" db="EMBL/GenBank/DDBJ databases">
        <title>Complete genome of Desulfovibrio indonesiensis P37SLT.</title>
        <authorList>
            <person name="Crispim J.S."/>
            <person name="Vidigal P.M.P."/>
            <person name="Silva L.C.F."/>
            <person name="Laguardia C.N."/>
            <person name="Araujo L.C."/>
            <person name="Dias R.S."/>
            <person name="Sousa M.P."/>
            <person name="Paula S.O."/>
            <person name="Silva C."/>
        </authorList>
    </citation>
    <scope>NUCLEOTIDE SEQUENCE [LARGE SCALE GENOMIC DNA]</scope>
    <source>
        <strain evidence="12 13">P37SLT</strain>
    </source>
</reference>
<comment type="catalytic activity">
    <reaction evidence="9">
        <text>4-CDP-2-C-methyl-D-erythritol + ATP = 4-CDP-2-C-methyl-D-erythritol 2-phosphate + ADP + H(+)</text>
        <dbReference type="Rhea" id="RHEA:18437"/>
        <dbReference type="ChEBI" id="CHEBI:15378"/>
        <dbReference type="ChEBI" id="CHEBI:30616"/>
        <dbReference type="ChEBI" id="CHEBI:57823"/>
        <dbReference type="ChEBI" id="CHEBI:57919"/>
        <dbReference type="ChEBI" id="CHEBI:456216"/>
        <dbReference type="EC" id="2.7.1.148"/>
    </reaction>
</comment>
<name>A0A7M3MGD2_9BACT</name>
<comment type="function">
    <text evidence="9">Catalyzes the phosphorylation of the position 2 hydroxy group of 4-diphosphocytidyl-2C-methyl-D-erythritol.</text>
</comment>
<evidence type="ECO:0000256" key="1">
    <source>
        <dbReference type="ARBA" id="ARBA00009684"/>
    </source>
</evidence>
<dbReference type="GO" id="GO:0005524">
    <property type="term" value="F:ATP binding"/>
    <property type="evidence" value="ECO:0007669"/>
    <property type="project" value="UniProtKB-UniRule"/>
</dbReference>
<feature type="active site" evidence="9">
    <location>
        <position position="34"/>
    </location>
</feature>
<comment type="similarity">
    <text evidence="1 9">Belongs to the GHMP kinase family. IspE subfamily.</text>
</comment>
<comment type="caution">
    <text evidence="12">The sequence shown here is derived from an EMBL/GenBank/DDBJ whole genome shotgun (WGS) entry which is preliminary data.</text>
</comment>
<evidence type="ECO:0000256" key="3">
    <source>
        <dbReference type="ARBA" id="ARBA00017473"/>
    </source>
</evidence>
<evidence type="ECO:0000259" key="10">
    <source>
        <dbReference type="Pfam" id="PF00288"/>
    </source>
</evidence>
<dbReference type="AlphaFoldDB" id="A0A7M3MGD2"/>
<dbReference type="Gene3D" id="3.30.230.10">
    <property type="match status" value="1"/>
</dbReference>
<dbReference type="InterPro" id="IPR020568">
    <property type="entry name" value="Ribosomal_Su5_D2-typ_SF"/>
</dbReference>
<evidence type="ECO:0000256" key="5">
    <source>
        <dbReference type="ARBA" id="ARBA00022741"/>
    </source>
</evidence>
<accession>A0A7M3MGD2</accession>
<dbReference type="EMBL" id="QMIE01000004">
    <property type="protein sequence ID" value="TVM18378.1"/>
    <property type="molecule type" value="Genomic_DNA"/>
</dbReference>
<keyword evidence="13" id="KW-1185">Reference proteome</keyword>
<feature type="binding site" evidence="9">
    <location>
        <begin position="119"/>
        <end position="129"/>
    </location>
    <ligand>
        <name>ATP</name>
        <dbReference type="ChEBI" id="CHEBI:30616"/>
    </ligand>
</feature>
<dbReference type="GO" id="GO:0016114">
    <property type="term" value="P:terpenoid biosynthetic process"/>
    <property type="evidence" value="ECO:0007669"/>
    <property type="project" value="UniProtKB-UniRule"/>
</dbReference>
<comment type="pathway">
    <text evidence="9">Isoprenoid biosynthesis; isopentenyl diphosphate biosynthesis via DXP pathway; isopentenyl diphosphate from 1-deoxy-D-xylulose 5-phosphate: step 3/6.</text>
</comment>
<dbReference type="OrthoDB" id="9809438at2"/>
<dbReference type="Gene3D" id="3.30.70.890">
    <property type="entry name" value="GHMP kinase, C-terminal domain"/>
    <property type="match status" value="1"/>
</dbReference>
<protein>
    <recommendedName>
        <fullName evidence="3 9">4-diphosphocytidyl-2-C-methyl-D-erythritol kinase</fullName>
        <shortName evidence="9">CMK</shortName>
        <ecNumber evidence="2 9">2.7.1.148</ecNumber>
    </recommendedName>
    <alternativeName>
        <fullName evidence="8 9">4-(cytidine-5'-diphospho)-2-C-methyl-D-erythritol kinase</fullName>
    </alternativeName>
</protein>
<evidence type="ECO:0000256" key="4">
    <source>
        <dbReference type="ARBA" id="ARBA00022679"/>
    </source>
</evidence>
<keyword evidence="5 9" id="KW-0547">Nucleotide-binding</keyword>
<evidence type="ECO:0000256" key="9">
    <source>
        <dbReference type="HAMAP-Rule" id="MF_00061"/>
    </source>
</evidence>
<evidence type="ECO:0000256" key="6">
    <source>
        <dbReference type="ARBA" id="ARBA00022777"/>
    </source>
</evidence>
<sequence length="317" mass="33992">MTTWSLRPSPNRLLVADTIVASSEPLAVLRPGCKVNLHLRIGKKRENGYHEIETFFYPLSEPHDVLTIHAAPTGSGLFFSCEPNLPGHGPNLVERAYEAYAALAGYAPDIAVSLFKRIPAGAGLGGGSSDAAAMLRWLEDTAGDKAVGEEALSRLALGLGADVPFFLLGRPAWAEGVGEILTPAEVEWNSMTFLLLDPHIHVDTGWAYSAWDELARQSPPTVPLTSKAPEHKKTLFPAGTILVNDFERVVFPGYPALRRLKESLLAEGASVALLSGSGACLFGMFRNPEQARKAAMKFAASTPPGLGRLEVHCSLEA</sequence>
<feature type="domain" description="GHMP kinase C-terminal" evidence="11">
    <location>
        <begin position="244"/>
        <end position="296"/>
    </location>
</feature>
<keyword evidence="7 9" id="KW-0067">ATP-binding</keyword>
<dbReference type="PANTHER" id="PTHR43527">
    <property type="entry name" value="4-DIPHOSPHOCYTIDYL-2-C-METHYL-D-ERYTHRITOL KINASE, CHLOROPLASTIC"/>
    <property type="match status" value="1"/>
</dbReference>
<evidence type="ECO:0000256" key="2">
    <source>
        <dbReference type="ARBA" id="ARBA00012052"/>
    </source>
</evidence>
<dbReference type="HAMAP" id="MF_00061">
    <property type="entry name" value="IspE"/>
    <property type="match status" value="1"/>
</dbReference>
<dbReference type="SUPFAM" id="SSF55060">
    <property type="entry name" value="GHMP Kinase, C-terminal domain"/>
    <property type="match status" value="1"/>
</dbReference>
<keyword evidence="6 9" id="KW-0418">Kinase</keyword>
<dbReference type="PIRSF" id="PIRSF010376">
    <property type="entry name" value="IspE"/>
    <property type="match status" value="1"/>
</dbReference>
<evidence type="ECO:0000313" key="13">
    <source>
        <dbReference type="Proteomes" id="UP000448292"/>
    </source>
</evidence>
<dbReference type="Pfam" id="PF08544">
    <property type="entry name" value="GHMP_kinases_C"/>
    <property type="match status" value="1"/>
</dbReference>
<evidence type="ECO:0000256" key="8">
    <source>
        <dbReference type="ARBA" id="ARBA00032554"/>
    </source>
</evidence>
<evidence type="ECO:0000259" key="11">
    <source>
        <dbReference type="Pfam" id="PF08544"/>
    </source>
</evidence>
<dbReference type="EC" id="2.7.1.148" evidence="2 9"/>
<feature type="domain" description="GHMP kinase N-terminal" evidence="10">
    <location>
        <begin position="91"/>
        <end position="169"/>
    </location>
</feature>
<dbReference type="Proteomes" id="UP000448292">
    <property type="component" value="Unassembled WGS sequence"/>
</dbReference>
<dbReference type="GO" id="GO:0050515">
    <property type="term" value="F:4-(cytidine 5'-diphospho)-2-C-methyl-D-erythritol kinase activity"/>
    <property type="evidence" value="ECO:0007669"/>
    <property type="project" value="UniProtKB-UniRule"/>
</dbReference>
<dbReference type="InterPro" id="IPR004424">
    <property type="entry name" value="IspE"/>
</dbReference>
<dbReference type="InterPro" id="IPR014721">
    <property type="entry name" value="Ribsml_uS5_D2-typ_fold_subgr"/>
</dbReference>
<dbReference type="PANTHER" id="PTHR43527:SF2">
    <property type="entry name" value="4-DIPHOSPHOCYTIDYL-2-C-METHYL-D-ERYTHRITOL KINASE, CHLOROPLASTIC"/>
    <property type="match status" value="1"/>
</dbReference>
<dbReference type="InterPro" id="IPR013750">
    <property type="entry name" value="GHMP_kinase_C_dom"/>
</dbReference>
<dbReference type="SUPFAM" id="SSF54211">
    <property type="entry name" value="Ribosomal protein S5 domain 2-like"/>
    <property type="match status" value="1"/>
</dbReference>
<feature type="active site" evidence="9">
    <location>
        <position position="162"/>
    </location>
</feature>
<dbReference type="InterPro" id="IPR006204">
    <property type="entry name" value="GHMP_kinase_N_dom"/>
</dbReference>